<evidence type="ECO:0000313" key="2">
    <source>
        <dbReference type="Proteomes" id="UP000292120"/>
    </source>
</evidence>
<dbReference type="OrthoDB" id="9791898at2"/>
<dbReference type="Proteomes" id="UP000292120">
    <property type="component" value="Unassembled WGS sequence"/>
</dbReference>
<proteinExistence type="predicted"/>
<dbReference type="Gene3D" id="1.10.287.1080">
    <property type="entry name" value="MazG-like"/>
    <property type="match status" value="1"/>
</dbReference>
<name>A0A4Q9GYX5_9BURK</name>
<dbReference type="Pfam" id="PF12643">
    <property type="entry name" value="MazG-like"/>
    <property type="match status" value="1"/>
</dbReference>
<dbReference type="EMBL" id="SIXI01000008">
    <property type="protein sequence ID" value="TBO27889.1"/>
    <property type="molecule type" value="Genomic_DNA"/>
</dbReference>
<dbReference type="AlphaFoldDB" id="A0A4Q9GYX5"/>
<dbReference type="GO" id="GO:0047429">
    <property type="term" value="F:nucleoside triphosphate diphosphatase activity"/>
    <property type="evidence" value="ECO:0007669"/>
    <property type="project" value="InterPro"/>
</dbReference>
<dbReference type="GO" id="GO:0009143">
    <property type="term" value="P:nucleoside triphosphate catabolic process"/>
    <property type="evidence" value="ECO:0007669"/>
    <property type="project" value="InterPro"/>
</dbReference>
<accession>A0A4Q9GYX5</accession>
<evidence type="ECO:0000313" key="1">
    <source>
        <dbReference type="EMBL" id="TBO27889.1"/>
    </source>
</evidence>
<organism evidence="1 2">
    <name type="scientific">Aquabacterium lacunae</name>
    <dbReference type="NCBI Taxonomy" id="2528630"/>
    <lineage>
        <taxon>Bacteria</taxon>
        <taxon>Pseudomonadati</taxon>
        <taxon>Pseudomonadota</taxon>
        <taxon>Betaproteobacteria</taxon>
        <taxon>Burkholderiales</taxon>
        <taxon>Aquabacterium</taxon>
    </lineage>
</organism>
<dbReference type="PANTHER" id="PTHR46523:SF1">
    <property type="entry name" value="DCTP PYROPHOSPHATASE 1"/>
    <property type="match status" value="1"/>
</dbReference>
<sequence length="116" mass="12770">MSLDAPCPPADSLNQLQQALRAFAQARQWGPFHAPKNLASALVVEAGELLEPFQWLTEAQSRALPPDVHEAVRLEMADVLLYLVQLADSLQVDLVQAAQDKMRINEGRFPVPADKA</sequence>
<comment type="caution">
    <text evidence="1">The sequence shown here is derived from an EMBL/GenBank/DDBJ whole genome shotgun (WGS) entry which is preliminary data.</text>
</comment>
<keyword evidence="2" id="KW-1185">Reference proteome</keyword>
<dbReference type="PIRSF" id="PIRSF029826">
    <property type="entry name" value="UCP029826_pph"/>
    <property type="match status" value="1"/>
</dbReference>
<gene>
    <name evidence="1" type="ORF">EYS42_15750</name>
</gene>
<dbReference type="InterPro" id="IPR052555">
    <property type="entry name" value="dCTP_Pyrophosphatase"/>
</dbReference>
<dbReference type="InterPro" id="IPR025984">
    <property type="entry name" value="DCTPP"/>
</dbReference>
<dbReference type="CDD" id="cd11537">
    <property type="entry name" value="NTP-PPase_RS21-C6_like"/>
    <property type="match status" value="1"/>
</dbReference>
<keyword evidence="1" id="KW-0378">Hydrolase</keyword>
<dbReference type="PANTHER" id="PTHR46523">
    <property type="entry name" value="DCTP PYROPHOSPHATASE 1"/>
    <property type="match status" value="1"/>
</dbReference>
<dbReference type="SUPFAM" id="SSF101386">
    <property type="entry name" value="all-alpha NTP pyrophosphatases"/>
    <property type="match status" value="1"/>
</dbReference>
<protein>
    <submittedName>
        <fullName evidence="1">Nucleotide pyrophosphohydrolase</fullName>
    </submittedName>
</protein>
<dbReference type="RefSeq" id="WP_130969159.1">
    <property type="nucleotide sequence ID" value="NZ_SIXI01000008.1"/>
</dbReference>
<reference evidence="1 2" key="1">
    <citation type="submission" date="2019-02" db="EMBL/GenBank/DDBJ databases">
        <title>Aquabacterium sp. strain KMB7.</title>
        <authorList>
            <person name="Chen W.-M."/>
        </authorList>
    </citation>
    <scope>NUCLEOTIDE SEQUENCE [LARGE SCALE GENOMIC DNA]</scope>
    <source>
        <strain evidence="1 2">KMB7</strain>
    </source>
</reference>